<evidence type="ECO:0000313" key="6">
    <source>
        <dbReference type="Proteomes" id="UP001501532"/>
    </source>
</evidence>
<evidence type="ECO:0000256" key="2">
    <source>
        <dbReference type="ARBA" id="ARBA00022553"/>
    </source>
</evidence>
<dbReference type="InterPro" id="IPR020806">
    <property type="entry name" value="PKS_PP-bd"/>
</dbReference>
<keyword evidence="1" id="KW-0596">Phosphopantetheine</keyword>
<reference evidence="6" key="1">
    <citation type="journal article" date="2019" name="Int. J. Syst. Evol. Microbiol.">
        <title>The Global Catalogue of Microorganisms (GCM) 10K type strain sequencing project: providing services to taxonomists for standard genome sequencing and annotation.</title>
        <authorList>
            <consortium name="The Broad Institute Genomics Platform"/>
            <consortium name="The Broad Institute Genome Sequencing Center for Infectious Disease"/>
            <person name="Wu L."/>
            <person name="Ma J."/>
        </authorList>
    </citation>
    <scope>NUCLEOTIDE SEQUENCE [LARGE SCALE GENOMIC DNA]</scope>
    <source>
        <strain evidence="6">JCM 9091</strain>
    </source>
</reference>
<dbReference type="InterPro" id="IPR036736">
    <property type="entry name" value="ACP-like_sf"/>
</dbReference>
<dbReference type="SMART" id="SM00823">
    <property type="entry name" value="PKS_PP"/>
    <property type="match status" value="1"/>
</dbReference>
<dbReference type="PROSITE" id="PS50075">
    <property type="entry name" value="CARRIER"/>
    <property type="match status" value="1"/>
</dbReference>
<evidence type="ECO:0000259" key="4">
    <source>
        <dbReference type="PROSITE" id="PS50075"/>
    </source>
</evidence>
<keyword evidence="6" id="KW-1185">Reference proteome</keyword>
<name>A0ABP6LRF8_9ACTN</name>
<dbReference type="Proteomes" id="UP001501532">
    <property type="component" value="Unassembled WGS sequence"/>
</dbReference>
<dbReference type="EMBL" id="BAAAUF010000031">
    <property type="protein sequence ID" value="GAA3050781.1"/>
    <property type="molecule type" value="Genomic_DNA"/>
</dbReference>
<comment type="caution">
    <text evidence="5">The sequence shown here is derived from an EMBL/GenBank/DDBJ whole genome shotgun (WGS) entry which is preliminary data.</text>
</comment>
<gene>
    <name evidence="5" type="ORF">GCM10010448_37300</name>
</gene>
<dbReference type="InterPro" id="IPR006162">
    <property type="entry name" value="Ppantetheine_attach_site"/>
</dbReference>
<feature type="region of interest" description="Disordered" evidence="3">
    <location>
        <begin position="1"/>
        <end position="21"/>
    </location>
</feature>
<sequence length="102" mass="11096">MLNTTSRDTDENGSENTMDELTGAELMEIMRECSGQGEEVEAGRDPLDLSFADLGYDSLALLETASRVERTYGIQLAEEDVAAARTPRALLELVRRTAAEAA</sequence>
<evidence type="ECO:0000256" key="3">
    <source>
        <dbReference type="SAM" id="MobiDB-lite"/>
    </source>
</evidence>
<feature type="domain" description="Carrier" evidence="4">
    <location>
        <begin position="20"/>
        <end position="98"/>
    </location>
</feature>
<evidence type="ECO:0000313" key="5">
    <source>
        <dbReference type="EMBL" id="GAA3050781.1"/>
    </source>
</evidence>
<organism evidence="5 6">
    <name type="scientific">Streptomyces glomeratus</name>
    <dbReference type="NCBI Taxonomy" id="284452"/>
    <lineage>
        <taxon>Bacteria</taxon>
        <taxon>Bacillati</taxon>
        <taxon>Actinomycetota</taxon>
        <taxon>Actinomycetes</taxon>
        <taxon>Kitasatosporales</taxon>
        <taxon>Streptomycetaceae</taxon>
        <taxon>Streptomyces</taxon>
    </lineage>
</organism>
<proteinExistence type="predicted"/>
<dbReference type="Gene3D" id="1.10.1200.10">
    <property type="entry name" value="ACP-like"/>
    <property type="match status" value="1"/>
</dbReference>
<protein>
    <submittedName>
        <fullName evidence="5">Acyl carrier protein</fullName>
    </submittedName>
</protein>
<dbReference type="InterPro" id="IPR009081">
    <property type="entry name" value="PP-bd_ACP"/>
</dbReference>
<evidence type="ECO:0000256" key="1">
    <source>
        <dbReference type="ARBA" id="ARBA00022450"/>
    </source>
</evidence>
<dbReference type="RefSeq" id="WP_308283705.1">
    <property type="nucleotide sequence ID" value="NZ_BAAAUF010000031.1"/>
</dbReference>
<dbReference type="Pfam" id="PF00550">
    <property type="entry name" value="PP-binding"/>
    <property type="match status" value="1"/>
</dbReference>
<dbReference type="PROSITE" id="PS00012">
    <property type="entry name" value="PHOSPHOPANTETHEINE"/>
    <property type="match status" value="1"/>
</dbReference>
<dbReference type="SUPFAM" id="SSF47336">
    <property type="entry name" value="ACP-like"/>
    <property type="match status" value="1"/>
</dbReference>
<accession>A0ABP6LRF8</accession>
<keyword evidence="2" id="KW-0597">Phosphoprotein</keyword>